<dbReference type="KEGG" id="fne:FSDG_02443"/>
<feature type="domain" description="Dicarboxylate carrier MatC N-terminal" evidence="2">
    <location>
        <begin position="7"/>
        <end position="146"/>
    </location>
</feature>
<sequence length="197" mass="20965">MEMLSYVSLIALIIAIILGFFRKTNVGIIAVAMAFFLGKYFGIKDKDIIKGFSSSLFLTMTGVSYLFGLLSANNTLENLSAKIVSLTGKNKILLPIIMFLLGALLCAVGPGAIPTLAIMPIIAVPIAVAAGYSPVMLAIIAQCGVMGARMSPLTPEGAVVIELMTNQGLDSNMLPIFLSHFLTGFLISVFAFIYYKG</sequence>
<gene>
    <name evidence="3" type="ORF">FSDG_02443</name>
</gene>
<evidence type="ECO:0000313" key="3">
    <source>
        <dbReference type="EMBL" id="AHH93310.1"/>
    </source>
</evidence>
<reference evidence="3 4" key="1">
    <citation type="submission" date="2013-11" db="EMBL/GenBank/DDBJ databases">
        <title>The Genome Sequence of Fusobacterium sp. 7_1.</title>
        <authorList>
            <consortium name="The Broad Institute Genome Sequencing Platform"/>
            <person name="Earl A."/>
            <person name="Ward D."/>
            <person name="Feldgarden M."/>
            <person name="Gevers D."/>
            <person name="Strauss J."/>
            <person name="Ambrose C.E."/>
            <person name="Allen-Vercoe E."/>
            <person name="Walker B."/>
            <person name="Young S.K."/>
            <person name="Zeng Q."/>
            <person name="Gargeya S."/>
            <person name="Fitzgerald M."/>
            <person name="Haas B."/>
            <person name="Abouelleil A."/>
            <person name="Alvarado L."/>
            <person name="Arachchi H.M."/>
            <person name="Berlin A.M."/>
            <person name="Chapman S.B."/>
            <person name="Goldberg J."/>
            <person name="Griggs A."/>
            <person name="Gujja S."/>
            <person name="Hansen M."/>
            <person name="Howarth C."/>
            <person name="Imamovic A."/>
            <person name="Larimer J."/>
            <person name="McCowen C."/>
            <person name="Montmayeur A."/>
            <person name="Murphy C."/>
            <person name="Neiman D."/>
            <person name="Pearson M."/>
            <person name="Priest M."/>
            <person name="Roberts A."/>
            <person name="Saif S."/>
            <person name="Shea T."/>
            <person name="Sisk P."/>
            <person name="Sykes S."/>
            <person name="Wortman J."/>
            <person name="Nusbaum C."/>
            <person name="Birren B."/>
        </authorList>
    </citation>
    <scope>NUCLEOTIDE SEQUENCE [LARGE SCALE GENOMIC DNA]</scope>
    <source>
        <strain evidence="3 4">7_1</strain>
    </source>
</reference>
<protein>
    <recommendedName>
        <fullName evidence="2">Dicarboxylate carrier MatC N-terminal domain-containing protein</fullName>
    </recommendedName>
</protein>
<dbReference type="Proteomes" id="UP000002799">
    <property type="component" value="Chromosome"/>
</dbReference>
<proteinExistence type="predicted"/>
<accession>A0A140NSN4</accession>
<evidence type="ECO:0000256" key="1">
    <source>
        <dbReference type="SAM" id="Phobius"/>
    </source>
</evidence>
<evidence type="ECO:0000259" key="2">
    <source>
        <dbReference type="Pfam" id="PF07158"/>
    </source>
</evidence>
<feature type="transmembrane region" description="Helical" evidence="1">
    <location>
        <begin position="6"/>
        <end position="36"/>
    </location>
</feature>
<feature type="transmembrane region" description="Helical" evidence="1">
    <location>
        <begin position="92"/>
        <end position="113"/>
    </location>
</feature>
<evidence type="ECO:0000313" key="4">
    <source>
        <dbReference type="Proteomes" id="UP000002799"/>
    </source>
</evidence>
<keyword evidence="1" id="KW-0472">Membrane</keyword>
<dbReference type="HOGENOM" id="CLU_102785_0_0_0"/>
<keyword evidence="1" id="KW-1133">Transmembrane helix</keyword>
<feature type="transmembrane region" description="Helical" evidence="1">
    <location>
        <begin position="120"/>
        <end position="141"/>
    </location>
</feature>
<feature type="transmembrane region" description="Helical" evidence="1">
    <location>
        <begin position="48"/>
        <end position="72"/>
    </location>
</feature>
<dbReference type="eggNOG" id="COG1055">
    <property type="taxonomic scope" value="Bacteria"/>
</dbReference>
<dbReference type="RefSeq" id="WP_016361260.1">
    <property type="nucleotide sequence ID" value="NZ_AKBT01000001.1"/>
</dbReference>
<dbReference type="AlphaFoldDB" id="A0A140NSN4"/>
<feature type="transmembrane region" description="Helical" evidence="1">
    <location>
        <begin position="173"/>
        <end position="195"/>
    </location>
</feature>
<keyword evidence="1" id="KW-0812">Transmembrane</keyword>
<dbReference type="Pfam" id="PF07158">
    <property type="entry name" value="MatC_N"/>
    <property type="match status" value="1"/>
</dbReference>
<dbReference type="InterPro" id="IPR009827">
    <property type="entry name" value="MatC_N"/>
</dbReference>
<organism evidence="3">
    <name type="scientific">Fusobacterium animalis 7_1</name>
    <dbReference type="NCBI Taxonomy" id="457405"/>
    <lineage>
        <taxon>Bacteria</taxon>
        <taxon>Fusobacteriati</taxon>
        <taxon>Fusobacteriota</taxon>
        <taxon>Fusobacteriia</taxon>
        <taxon>Fusobacteriales</taxon>
        <taxon>Fusobacteriaceae</taxon>
        <taxon>Fusobacterium</taxon>
    </lineage>
</organism>
<dbReference type="EMBL" id="CP007062">
    <property type="protein sequence ID" value="AHH93310.1"/>
    <property type="molecule type" value="Genomic_DNA"/>
</dbReference>
<name>A0A140NSN4_9FUSO</name>